<feature type="compositionally biased region" description="Polar residues" evidence="4">
    <location>
        <begin position="441"/>
        <end position="466"/>
    </location>
</feature>
<feature type="compositionally biased region" description="Basic residues" evidence="4">
    <location>
        <begin position="40"/>
        <end position="51"/>
    </location>
</feature>
<dbReference type="PANTHER" id="PTHR45670">
    <property type="entry name" value="E3 UBIQUITIN-PROTEIN LIGASE TRIP12"/>
    <property type="match status" value="1"/>
</dbReference>
<evidence type="ECO:0000313" key="7">
    <source>
        <dbReference type="Proteomes" id="UP000748756"/>
    </source>
</evidence>
<dbReference type="InterPro" id="IPR011989">
    <property type="entry name" value="ARM-like"/>
</dbReference>
<comment type="catalytic activity">
    <reaction evidence="1">
        <text>S-ubiquitinyl-[E2 ubiquitin-conjugating enzyme]-L-cysteine + [acceptor protein]-L-lysine = [E2 ubiquitin-conjugating enzyme]-L-cysteine + N(6)-ubiquitinyl-[acceptor protein]-L-lysine.</text>
        <dbReference type="EC" id="2.3.2.26"/>
    </reaction>
</comment>
<reference evidence="6" key="1">
    <citation type="journal article" date="2020" name="Fungal Divers.">
        <title>Resolving the Mortierellaceae phylogeny through synthesis of multi-gene phylogenetics and phylogenomics.</title>
        <authorList>
            <person name="Vandepol N."/>
            <person name="Liber J."/>
            <person name="Desiro A."/>
            <person name="Na H."/>
            <person name="Kennedy M."/>
            <person name="Barry K."/>
            <person name="Grigoriev I.V."/>
            <person name="Miller A.N."/>
            <person name="O'Donnell K."/>
            <person name="Stajich J.E."/>
            <person name="Bonito G."/>
        </authorList>
    </citation>
    <scope>NUCLEOTIDE SEQUENCE</scope>
    <source>
        <strain evidence="6">NRRL 6426</strain>
    </source>
</reference>
<sequence length="950" mass="102968">MDSVLKRKWSTTDDQPLRFPRATSSPTTVDRRTRKEHECKRRKHEPARMRPKSTWSTYWRHTRNNSSLPWDPRSTAPSSCAFYFLTVRTSTWLLDLLASPCPSSPSTAFTTPRLPSPLTAFTTPCLPSSPVSLRNTPQAQSGKCGYNTLSLRNEREPQPRPHRFPLSWGPYSWKAYWRRARKNPRTNACAPFDPCVKIDIGRFSSSVPVVTPASSTSANPLSPPTLVQAAPSPSPMDIDTPTTAITLHTSSIATVTGGSTTATTVGLTAKSPSAPIQQSAPAAGPPTCVFPMKPNLSALTRTAVHTPRDAFEFIVSSAPRSTSFTLSPRFRGSRNTSTKSATSQPESLEKSKIAPTNATSASTPASDLTSSSSLTSALQPTNSASNATILHSAQVSKQAQQNHIAFSPGVDGALTTPALTDSAVVSRSSFGSRKHISAITKQFTRTNPSQGHTTRSRSHYLSTCPASNRHFKKQTASKAQPSSTTPSSPAQPDAAYSQPGAPGSPDRDSDKVSGISLRLKGILINLRVYEDPSLQLIALHDLVDLLSASDAGSLAGAISCEAVVKELVFLMRGTGGDIDNPKVMLLACQCLSTMMEVIPASLEIVVNVGGVSVLCSKLAGIQYVDLAEQSLEALQRISPDYLPVIIKNGGFAAVLQFLETFSTRITRKTIASALQMATSCCNGLTQDRIAMVKGVQPKLLKLLHNADGEIIEQACLCFVRLIDRYKLNEENIQSIVTKDVLRAVMTLLSRSGNTVLSPRAYSLLLQLLRTAAEHSPRIGVAILQMNLAETLAVALGHSQEDQVIEIISVLSQLLPESPQDDVTEPKSEESTIHFLSAHPDVTCQLGNVFISKLMQICMSKAPLDSRELALGTLFQIIHYCKDRDLEVMLRNIDFAKFLASMLSFKEDEMIIHIAIKLVGDLMAKIPRIYHPIFKATGVVAALTSIARPRR</sequence>
<feature type="region of interest" description="Disordered" evidence="4">
    <location>
        <begin position="441"/>
        <end position="512"/>
    </location>
</feature>
<dbReference type="EC" id="2.3.2.26" evidence="2"/>
<evidence type="ECO:0000256" key="3">
    <source>
        <dbReference type="ARBA" id="ARBA00022679"/>
    </source>
</evidence>
<dbReference type="PANTHER" id="PTHR45670:SF1">
    <property type="entry name" value="E3 UBIQUITIN-PROTEIN LIGASE HECTD1"/>
    <property type="match status" value="1"/>
</dbReference>
<keyword evidence="7" id="KW-1185">Reference proteome</keyword>
<protein>
    <recommendedName>
        <fullName evidence="2">HECT-type E3 ubiquitin transferase</fullName>
        <ecNumber evidence="2">2.3.2.26</ecNumber>
    </recommendedName>
</protein>
<dbReference type="EMBL" id="JAAAUQ010000733">
    <property type="protein sequence ID" value="KAF9147925.1"/>
    <property type="molecule type" value="Genomic_DNA"/>
</dbReference>
<feature type="region of interest" description="Disordered" evidence="4">
    <location>
        <begin position="322"/>
        <end position="379"/>
    </location>
</feature>
<dbReference type="InterPro" id="IPR045322">
    <property type="entry name" value="HECTD1/TRIP12-like"/>
</dbReference>
<dbReference type="SUPFAM" id="SSF48371">
    <property type="entry name" value="ARM repeat"/>
    <property type="match status" value="1"/>
</dbReference>
<dbReference type="Proteomes" id="UP000748756">
    <property type="component" value="Unassembled WGS sequence"/>
</dbReference>
<evidence type="ECO:0000259" key="5">
    <source>
        <dbReference type="Pfam" id="PF25579"/>
    </source>
</evidence>
<dbReference type="GO" id="GO:0043161">
    <property type="term" value="P:proteasome-mediated ubiquitin-dependent protein catabolic process"/>
    <property type="evidence" value="ECO:0007669"/>
    <property type="project" value="TreeGrafter"/>
</dbReference>
<dbReference type="GO" id="GO:0061630">
    <property type="term" value="F:ubiquitin protein ligase activity"/>
    <property type="evidence" value="ECO:0007669"/>
    <property type="project" value="UniProtKB-EC"/>
</dbReference>
<dbReference type="Pfam" id="PF25579">
    <property type="entry name" value="TPR_TRIP12_N"/>
    <property type="match status" value="1"/>
</dbReference>
<dbReference type="OrthoDB" id="423283at2759"/>
<evidence type="ECO:0000256" key="4">
    <source>
        <dbReference type="SAM" id="MobiDB-lite"/>
    </source>
</evidence>
<evidence type="ECO:0000256" key="1">
    <source>
        <dbReference type="ARBA" id="ARBA00000885"/>
    </source>
</evidence>
<evidence type="ECO:0000256" key="2">
    <source>
        <dbReference type="ARBA" id="ARBA00012485"/>
    </source>
</evidence>
<feature type="compositionally biased region" description="Low complexity" evidence="4">
    <location>
        <begin position="476"/>
        <end position="495"/>
    </location>
</feature>
<feature type="region of interest" description="Disordered" evidence="4">
    <location>
        <begin position="1"/>
        <end position="51"/>
    </location>
</feature>
<dbReference type="Gene3D" id="1.25.10.10">
    <property type="entry name" value="Leucine-rich Repeat Variant"/>
    <property type="match status" value="1"/>
</dbReference>
<keyword evidence="3" id="KW-0808">Transferase</keyword>
<dbReference type="AlphaFoldDB" id="A0A9P5RXN0"/>
<feature type="region of interest" description="Disordered" evidence="4">
    <location>
        <begin position="214"/>
        <end position="234"/>
    </location>
</feature>
<comment type="caution">
    <text evidence="6">The sequence shown here is derived from an EMBL/GenBank/DDBJ whole genome shotgun (WGS) entry which is preliminary data.</text>
</comment>
<feature type="compositionally biased region" description="Low complexity" evidence="4">
    <location>
        <begin position="354"/>
        <end position="378"/>
    </location>
</feature>
<feature type="domain" description="E3 ubiquitin-protein ligase TRIP12-like TPR repeats" evidence="5">
    <location>
        <begin position="505"/>
        <end position="640"/>
    </location>
</feature>
<gene>
    <name evidence="6" type="primary">UFD4_2</name>
    <name evidence="6" type="ORF">BG015_010365</name>
</gene>
<dbReference type="GO" id="GO:0000209">
    <property type="term" value="P:protein polyubiquitination"/>
    <property type="evidence" value="ECO:0007669"/>
    <property type="project" value="TreeGrafter"/>
</dbReference>
<organism evidence="6 7">
    <name type="scientific">Linnemannia schmuckeri</name>
    <dbReference type="NCBI Taxonomy" id="64567"/>
    <lineage>
        <taxon>Eukaryota</taxon>
        <taxon>Fungi</taxon>
        <taxon>Fungi incertae sedis</taxon>
        <taxon>Mucoromycota</taxon>
        <taxon>Mortierellomycotina</taxon>
        <taxon>Mortierellomycetes</taxon>
        <taxon>Mortierellales</taxon>
        <taxon>Mortierellaceae</taxon>
        <taxon>Linnemannia</taxon>
    </lineage>
</organism>
<feature type="compositionally biased region" description="Polar residues" evidence="4">
    <location>
        <begin position="333"/>
        <end position="346"/>
    </location>
</feature>
<accession>A0A9P5RXN0</accession>
<feature type="compositionally biased region" description="Basic and acidic residues" evidence="4">
    <location>
        <begin position="29"/>
        <end position="39"/>
    </location>
</feature>
<dbReference type="InterPro" id="IPR057948">
    <property type="entry name" value="TPR_TRIP12_N"/>
</dbReference>
<proteinExistence type="predicted"/>
<dbReference type="InterPro" id="IPR016024">
    <property type="entry name" value="ARM-type_fold"/>
</dbReference>
<name>A0A9P5RXN0_9FUNG</name>
<evidence type="ECO:0000313" key="6">
    <source>
        <dbReference type="EMBL" id="KAF9147925.1"/>
    </source>
</evidence>